<protein>
    <submittedName>
        <fullName evidence="9">ABC transporter permease</fullName>
    </submittedName>
</protein>
<dbReference type="GO" id="GO:0055085">
    <property type="term" value="P:transmembrane transport"/>
    <property type="evidence" value="ECO:0007669"/>
    <property type="project" value="InterPro"/>
</dbReference>
<dbReference type="CDD" id="cd06261">
    <property type="entry name" value="TM_PBP2"/>
    <property type="match status" value="1"/>
</dbReference>
<feature type="transmembrane region" description="Helical" evidence="7">
    <location>
        <begin position="91"/>
        <end position="116"/>
    </location>
</feature>
<comment type="caution">
    <text evidence="9">The sequence shown here is derived from an EMBL/GenBank/DDBJ whole genome shotgun (WGS) entry which is preliminary data.</text>
</comment>
<dbReference type="PANTHER" id="PTHR43386">
    <property type="entry name" value="OLIGOPEPTIDE TRANSPORT SYSTEM PERMEASE PROTEIN APPC"/>
    <property type="match status" value="1"/>
</dbReference>
<feature type="transmembrane region" description="Helical" evidence="7">
    <location>
        <begin position="128"/>
        <end position="147"/>
    </location>
</feature>
<evidence type="ECO:0000256" key="3">
    <source>
        <dbReference type="ARBA" id="ARBA00022475"/>
    </source>
</evidence>
<organism evidence="9 10">
    <name type="scientific">Frankia nepalensis</name>
    <dbReference type="NCBI Taxonomy" id="1836974"/>
    <lineage>
        <taxon>Bacteria</taxon>
        <taxon>Bacillati</taxon>
        <taxon>Actinomycetota</taxon>
        <taxon>Actinomycetes</taxon>
        <taxon>Frankiales</taxon>
        <taxon>Frankiaceae</taxon>
        <taxon>Frankia</taxon>
    </lineage>
</organism>
<evidence type="ECO:0000256" key="6">
    <source>
        <dbReference type="ARBA" id="ARBA00023136"/>
    </source>
</evidence>
<dbReference type="Gene3D" id="1.10.3720.10">
    <property type="entry name" value="MetI-like"/>
    <property type="match status" value="1"/>
</dbReference>
<name>A0A937UPE0_9ACTN</name>
<comment type="subcellular location">
    <subcellularLocation>
        <location evidence="1 7">Cell membrane</location>
        <topology evidence="1 7">Multi-pass membrane protein</topology>
    </subcellularLocation>
</comment>
<dbReference type="Pfam" id="PF00528">
    <property type="entry name" value="BPD_transp_1"/>
    <property type="match status" value="1"/>
</dbReference>
<evidence type="ECO:0000256" key="2">
    <source>
        <dbReference type="ARBA" id="ARBA00022448"/>
    </source>
</evidence>
<evidence type="ECO:0000256" key="5">
    <source>
        <dbReference type="ARBA" id="ARBA00022989"/>
    </source>
</evidence>
<reference evidence="9" key="1">
    <citation type="submission" date="2020-12" db="EMBL/GenBank/DDBJ databases">
        <title>Genomic characterization of non-nitrogen-fixing Frankia strains.</title>
        <authorList>
            <person name="Carlos-Shanley C."/>
            <person name="Guerra T."/>
            <person name="Hahn D."/>
        </authorList>
    </citation>
    <scope>NUCLEOTIDE SEQUENCE</scope>
    <source>
        <strain evidence="9">CN6</strain>
    </source>
</reference>
<dbReference type="PANTHER" id="PTHR43386:SF25">
    <property type="entry name" value="PEPTIDE ABC TRANSPORTER PERMEASE PROTEIN"/>
    <property type="match status" value="1"/>
</dbReference>
<keyword evidence="6 7" id="KW-0472">Membrane</keyword>
<keyword evidence="3" id="KW-1003">Cell membrane</keyword>
<evidence type="ECO:0000256" key="1">
    <source>
        <dbReference type="ARBA" id="ARBA00004651"/>
    </source>
</evidence>
<dbReference type="EMBL" id="JAEACQ010000254">
    <property type="protein sequence ID" value="MBL7630779.1"/>
    <property type="molecule type" value="Genomic_DNA"/>
</dbReference>
<feature type="transmembrane region" description="Helical" evidence="7">
    <location>
        <begin position="28"/>
        <end position="48"/>
    </location>
</feature>
<keyword evidence="10" id="KW-1185">Reference proteome</keyword>
<dbReference type="PROSITE" id="PS50928">
    <property type="entry name" value="ABC_TM1"/>
    <property type="match status" value="1"/>
</dbReference>
<evidence type="ECO:0000313" key="9">
    <source>
        <dbReference type="EMBL" id="MBL7630779.1"/>
    </source>
</evidence>
<dbReference type="Proteomes" id="UP000604475">
    <property type="component" value="Unassembled WGS sequence"/>
</dbReference>
<feature type="transmembrane region" description="Helical" evidence="7">
    <location>
        <begin position="255"/>
        <end position="278"/>
    </location>
</feature>
<dbReference type="InterPro" id="IPR035906">
    <property type="entry name" value="MetI-like_sf"/>
</dbReference>
<dbReference type="InterPro" id="IPR050366">
    <property type="entry name" value="BP-dependent_transpt_permease"/>
</dbReference>
<evidence type="ECO:0000313" key="10">
    <source>
        <dbReference type="Proteomes" id="UP000604475"/>
    </source>
</evidence>
<feature type="transmembrane region" description="Helical" evidence="7">
    <location>
        <begin position="202"/>
        <end position="235"/>
    </location>
</feature>
<feature type="domain" description="ABC transmembrane type-1" evidence="8">
    <location>
        <begin position="89"/>
        <end position="278"/>
    </location>
</feature>
<dbReference type="SUPFAM" id="SSF161098">
    <property type="entry name" value="MetI-like"/>
    <property type="match status" value="1"/>
</dbReference>
<evidence type="ECO:0000256" key="4">
    <source>
        <dbReference type="ARBA" id="ARBA00022692"/>
    </source>
</evidence>
<sequence>MAPDDRPNGVGQRRVGQLRVGQLRVDPVLIATAAGLALTLLIVVWPGATGVADPLAADPSRALEPPSAAHLLGTDQLGRDVLARVIHGARYSVLIALAATAVGIVAGVPLGLLAGLASSWLDEILTRFLDILSAFPGLLLAMVLIAFTGPGSGNLVLALGVSSVPRFARVVRAQTKVVRGQGWVEHGVTLGLPRRVVVARHVLPHAIAAVPVLATVGLGGATLGAAALSFIGLGLAPPSPEWGAMLSEGRNYLRVAWWISVFPGLALTSLVLAIFTLGRRAQRRLESREPL</sequence>
<keyword evidence="4 7" id="KW-0812">Transmembrane</keyword>
<gene>
    <name evidence="9" type="ORF">I7412_27190</name>
</gene>
<accession>A0A937UPE0</accession>
<proteinExistence type="inferred from homology"/>
<evidence type="ECO:0000259" key="8">
    <source>
        <dbReference type="PROSITE" id="PS50928"/>
    </source>
</evidence>
<dbReference type="AlphaFoldDB" id="A0A937UPE0"/>
<keyword evidence="2 7" id="KW-0813">Transport</keyword>
<comment type="similarity">
    <text evidence="7">Belongs to the binding-protein-dependent transport system permease family.</text>
</comment>
<dbReference type="GO" id="GO:0005886">
    <property type="term" value="C:plasma membrane"/>
    <property type="evidence" value="ECO:0007669"/>
    <property type="project" value="UniProtKB-SubCell"/>
</dbReference>
<dbReference type="InterPro" id="IPR000515">
    <property type="entry name" value="MetI-like"/>
</dbReference>
<evidence type="ECO:0000256" key="7">
    <source>
        <dbReference type="RuleBase" id="RU363032"/>
    </source>
</evidence>
<keyword evidence="5 7" id="KW-1133">Transmembrane helix</keyword>